<dbReference type="Proteomes" id="UP000253426">
    <property type="component" value="Unassembled WGS sequence"/>
</dbReference>
<proteinExistence type="predicted"/>
<keyword evidence="2" id="KW-1185">Reference proteome</keyword>
<protein>
    <submittedName>
        <fullName evidence="1">Uncharacterized protein</fullName>
    </submittedName>
</protein>
<comment type="caution">
    <text evidence="1">The sequence shown here is derived from an EMBL/GenBank/DDBJ whole genome shotgun (WGS) entry which is preliminary data.</text>
</comment>
<gene>
    <name evidence="1" type="ORF">DES53_10836</name>
</gene>
<organism evidence="1 2">
    <name type="scientific">Roseimicrobium gellanilyticum</name>
    <dbReference type="NCBI Taxonomy" id="748857"/>
    <lineage>
        <taxon>Bacteria</taxon>
        <taxon>Pseudomonadati</taxon>
        <taxon>Verrucomicrobiota</taxon>
        <taxon>Verrucomicrobiia</taxon>
        <taxon>Verrucomicrobiales</taxon>
        <taxon>Verrucomicrobiaceae</taxon>
        <taxon>Roseimicrobium</taxon>
    </lineage>
</organism>
<dbReference type="RefSeq" id="WP_113960205.1">
    <property type="nucleotide sequence ID" value="NZ_QNRR01000008.1"/>
</dbReference>
<name>A0A366HE37_9BACT</name>
<reference evidence="1 2" key="1">
    <citation type="submission" date="2018-06" db="EMBL/GenBank/DDBJ databases">
        <title>Genomic Encyclopedia of Type Strains, Phase IV (KMG-IV): sequencing the most valuable type-strain genomes for metagenomic binning, comparative biology and taxonomic classification.</title>
        <authorList>
            <person name="Goeker M."/>
        </authorList>
    </citation>
    <scope>NUCLEOTIDE SEQUENCE [LARGE SCALE GENOMIC DNA]</scope>
    <source>
        <strain evidence="1 2">DSM 25532</strain>
    </source>
</reference>
<evidence type="ECO:0000313" key="1">
    <source>
        <dbReference type="EMBL" id="RBP40330.1"/>
    </source>
</evidence>
<accession>A0A366HE37</accession>
<dbReference type="EMBL" id="QNRR01000008">
    <property type="protein sequence ID" value="RBP40330.1"/>
    <property type="molecule type" value="Genomic_DNA"/>
</dbReference>
<sequence>MDLSQTLPDELWVLDDENEIHRYAVSVADYNVYEKGGKHCLCIYARAPRKISPDDSNPEPWIELNFDSTKRNEVELNPNIVRHTGAYDDVAGRWLTNIYYYSHAGIENVVVRVIEVLPEGRVLLDITGEGEVGGEIRLRGTFSSNPDRKRSFD</sequence>
<dbReference type="AlphaFoldDB" id="A0A366HE37"/>
<evidence type="ECO:0000313" key="2">
    <source>
        <dbReference type="Proteomes" id="UP000253426"/>
    </source>
</evidence>